<dbReference type="PANTHER" id="PTHR36138">
    <property type="entry name" value="EXPRESSED PROTEIN-RELATED"/>
    <property type="match status" value="1"/>
</dbReference>
<evidence type="ECO:0000313" key="1">
    <source>
        <dbReference type="EMBL" id="KAG8090315.1"/>
    </source>
</evidence>
<protein>
    <submittedName>
        <fullName evidence="1">Uncharacterized protein</fullName>
    </submittedName>
</protein>
<comment type="caution">
    <text evidence="1">The sequence shown here is derived from an EMBL/GenBank/DDBJ whole genome shotgun (WGS) entry which is preliminary data.</text>
</comment>
<reference evidence="1" key="2">
    <citation type="submission" date="2021-02" db="EMBL/GenBank/DDBJ databases">
        <authorList>
            <person name="Kimball J.A."/>
            <person name="Haas M.W."/>
            <person name="Macchietto M."/>
            <person name="Kono T."/>
            <person name="Duquette J."/>
            <person name="Shao M."/>
        </authorList>
    </citation>
    <scope>NUCLEOTIDE SEQUENCE</scope>
    <source>
        <tissue evidence="1">Fresh leaf tissue</tissue>
    </source>
</reference>
<proteinExistence type="predicted"/>
<organism evidence="1 2">
    <name type="scientific">Zizania palustris</name>
    <name type="common">Northern wild rice</name>
    <dbReference type="NCBI Taxonomy" id="103762"/>
    <lineage>
        <taxon>Eukaryota</taxon>
        <taxon>Viridiplantae</taxon>
        <taxon>Streptophyta</taxon>
        <taxon>Embryophyta</taxon>
        <taxon>Tracheophyta</taxon>
        <taxon>Spermatophyta</taxon>
        <taxon>Magnoliopsida</taxon>
        <taxon>Liliopsida</taxon>
        <taxon>Poales</taxon>
        <taxon>Poaceae</taxon>
        <taxon>BOP clade</taxon>
        <taxon>Oryzoideae</taxon>
        <taxon>Oryzeae</taxon>
        <taxon>Zizaniinae</taxon>
        <taxon>Zizania</taxon>
    </lineage>
</organism>
<dbReference type="Proteomes" id="UP000729402">
    <property type="component" value="Unassembled WGS sequence"/>
</dbReference>
<evidence type="ECO:0000313" key="2">
    <source>
        <dbReference type="Proteomes" id="UP000729402"/>
    </source>
</evidence>
<dbReference type="AlphaFoldDB" id="A0A8J5WFV7"/>
<accession>A0A8J5WFV7</accession>
<keyword evidence="2" id="KW-1185">Reference proteome</keyword>
<dbReference type="EMBL" id="JAAALK010000081">
    <property type="protein sequence ID" value="KAG8090315.1"/>
    <property type="molecule type" value="Genomic_DNA"/>
</dbReference>
<reference evidence="1" key="1">
    <citation type="journal article" date="2021" name="bioRxiv">
        <title>Whole Genome Assembly and Annotation of Northern Wild Rice, Zizania palustris L., Supports a Whole Genome Duplication in the Zizania Genus.</title>
        <authorList>
            <person name="Haas M."/>
            <person name="Kono T."/>
            <person name="Macchietto M."/>
            <person name="Millas R."/>
            <person name="McGilp L."/>
            <person name="Shao M."/>
            <person name="Duquette J."/>
            <person name="Hirsch C.N."/>
            <person name="Kimball J."/>
        </authorList>
    </citation>
    <scope>NUCLEOTIDE SEQUENCE</scope>
    <source>
        <tissue evidence="1">Fresh leaf tissue</tissue>
    </source>
</reference>
<name>A0A8J5WFV7_ZIZPA</name>
<gene>
    <name evidence="1" type="ORF">GUJ93_ZPchr0011g28924</name>
</gene>
<sequence>MDGPSFSKEEVQKAMDAVDEICTRSGEDVEEDLRPQGEEKRKLCCMPQHRVDRLLNHILLPFPMQPVLERAFSVLEQLEGDEDGFYKDLKTLFWAAQVLSKSNQDRIRAEQERVRQEIKTKGYATYMATTRQQEEDAFFNRRNQRRRRFRSGVALKKHEHGHELRKLN</sequence>
<dbReference type="PANTHER" id="PTHR36138:SF9">
    <property type="match status" value="1"/>
</dbReference>